<dbReference type="GO" id="GO:0098553">
    <property type="term" value="C:lumenal side of endoplasmic reticulum membrane"/>
    <property type="evidence" value="ECO:0007669"/>
    <property type="project" value="UniProtKB-ARBA"/>
</dbReference>
<dbReference type="GO" id="GO:0002486">
    <property type="term" value="P:antigen processing and presentation of endogenous peptide antigen via MHC class I via ER pathway, TAP-independent"/>
    <property type="evidence" value="ECO:0007669"/>
    <property type="project" value="TreeGrafter"/>
</dbReference>
<feature type="domain" description="MHC class I alpha chain C-terminal" evidence="10">
    <location>
        <begin position="472"/>
        <end position="488"/>
    </location>
</feature>
<sequence length="1153" mass="125478">RGGFQPLYSTVLRVESWDNGASSERRVSPVTVEAPHQLILGQEPSKQKAQSPSALDMKLKVHRHLSQQDLWSQGLRHYLGLSRLQGYIRAQVMRPPTLLLLLSDALTETWATGFGEPLFIAVGYVDDTQFVQAAAMLRARRQSPLQARRVRRFRVVTTFITTDWLGGQFQTLCPNFTPRLVGLPGPSTREEPAGLSPARLQFQFRFIPGGATAGPTGSHTLQEVCGCEVGSDGRFLGVFEQSAYIAPEPGPALQDLSGQRLRSPRKGAEYEGNYLEGECVQWLLRLMETGKETLQHVDPPNTHVTHHCTSDLEVTLRCWALCFYPVITLCNGEDLTQDTAGGDQVWGDGTFQKWVAVVCHLKRSRDTRAMCSMRGSGSPQSCGVSRECGYRGSAQVLIPTMGITAGLVLLGAVLTGAIVAAAVMWRKKRSDGKEETTLRLQLSMWPMARVTPSVLLVVSSLISDQVLFCSPPGSDSGQGSNVSLTAPKGETLEAYGPVPTAKGIHLPLAIPGEVSTGRGSWPPGTICSWLATPQSRPRFQRVPYLSVLKRPAVYAICVETTPDQASSPSHSTLRLTLKAQIPALKGRSMHCGPSGVKNPKMALSLSWAHQDPGSGCTVLLAKPRCDCPRLPPGKHLLALAVSDRPSKLRSQPAMMAPPPTVPPLPRHEKFQNGAPQERSKPKNPNMALPRSRACQDPASGCACIPAQSRSIRLFQPWATAPGSSSWWRSSPADFYILRLCLHGLLCIQQSHCPSLLLEWRPRGTRECPVLISNRVHLEIPTAFRRADVSYIRWPSAQDLTLSPWCGQISRVRCTGLLLPRGPLGGHVWACLGCLNARSPTPPTLPPRVPSHFAQNALAGGGGGVRSGRDVFHPASNSLKRTAKRPKPQSPESQQPVSAFAALRYWRQQVALRPHNSPRLTAVAHCGIPVPQCAKERTCAVLLGSQRPRPVERRRSDLLLRKQKPWLGPCADAVCTHVVACCSLTKALEWVQTVLCGTLTPKMIVAWTRWARPKVSPEHSVLLSLATAMGHFQNSNVSGPGSCSPRAMCRLTRIEWVGPWVDHQGHCAAQVFGIYVKGQGHGGVQGLGAVCGCSRPLGARTAGLDTGMEGKPAGVRGLCVQLCAMAGWGLRRCRRQVSRDPGPQAPDPRPHRWI</sequence>
<proteinExistence type="predicted"/>
<keyword evidence="3 9" id="KW-0812">Transmembrane</keyword>
<dbReference type="Proteomes" id="UP000700334">
    <property type="component" value="Unassembled WGS sequence"/>
</dbReference>
<dbReference type="GO" id="GO:0030670">
    <property type="term" value="C:phagocytic vesicle membrane"/>
    <property type="evidence" value="ECO:0007669"/>
    <property type="project" value="UniProtKB-ARBA"/>
</dbReference>
<evidence type="ECO:0000313" key="12">
    <source>
        <dbReference type="Proteomes" id="UP000700334"/>
    </source>
</evidence>
<name>A0A8J6AC01_GALPY</name>
<dbReference type="GO" id="GO:0005102">
    <property type="term" value="F:signaling receptor binding"/>
    <property type="evidence" value="ECO:0007669"/>
    <property type="project" value="TreeGrafter"/>
</dbReference>
<dbReference type="GO" id="GO:0042612">
    <property type="term" value="C:MHC class I protein complex"/>
    <property type="evidence" value="ECO:0007669"/>
    <property type="project" value="UniProtKB-KW"/>
</dbReference>
<gene>
    <name evidence="11" type="ORF">J0S82_012024</name>
</gene>
<dbReference type="InterPro" id="IPR001039">
    <property type="entry name" value="MHC_I_a_a1/a2"/>
</dbReference>
<dbReference type="PANTHER" id="PTHR16675">
    <property type="entry name" value="MHC CLASS I-RELATED"/>
    <property type="match status" value="1"/>
</dbReference>
<evidence type="ECO:0000256" key="5">
    <source>
        <dbReference type="ARBA" id="ARBA00022989"/>
    </source>
</evidence>
<feature type="transmembrane region" description="Helical" evidence="9">
    <location>
        <begin position="396"/>
        <end position="423"/>
    </location>
</feature>
<dbReference type="Gene3D" id="3.30.500.10">
    <property type="entry name" value="MHC class I-like antigen recognition-like"/>
    <property type="match status" value="2"/>
</dbReference>
<dbReference type="InterPro" id="IPR050208">
    <property type="entry name" value="MHC_class-I_related"/>
</dbReference>
<dbReference type="GO" id="GO:0001916">
    <property type="term" value="P:positive regulation of T cell mediated cytotoxicity"/>
    <property type="evidence" value="ECO:0007669"/>
    <property type="project" value="TreeGrafter"/>
</dbReference>
<dbReference type="Gene3D" id="2.60.40.10">
    <property type="entry name" value="Immunoglobulins"/>
    <property type="match status" value="1"/>
</dbReference>
<dbReference type="InterPro" id="IPR010579">
    <property type="entry name" value="MHC_I_a_C"/>
</dbReference>
<dbReference type="GO" id="GO:0042605">
    <property type="term" value="F:peptide antigen binding"/>
    <property type="evidence" value="ECO:0007669"/>
    <property type="project" value="TreeGrafter"/>
</dbReference>
<dbReference type="SUPFAM" id="SSF54452">
    <property type="entry name" value="MHC antigen-recognition domain"/>
    <property type="match status" value="1"/>
</dbReference>
<dbReference type="InterPro" id="IPR011162">
    <property type="entry name" value="MHC_I/II-like_Ag-recog"/>
</dbReference>
<comment type="caution">
    <text evidence="11">The sequence shown here is derived from an EMBL/GenBank/DDBJ whole genome shotgun (WGS) entry which is preliminary data.</text>
</comment>
<feature type="compositionally biased region" description="Pro residues" evidence="8">
    <location>
        <begin position="655"/>
        <end position="664"/>
    </location>
</feature>
<keyword evidence="7" id="KW-0325">Glycoprotein</keyword>
<evidence type="ECO:0000259" key="10">
    <source>
        <dbReference type="Pfam" id="PF06623"/>
    </source>
</evidence>
<evidence type="ECO:0000256" key="7">
    <source>
        <dbReference type="ARBA" id="ARBA00023180"/>
    </source>
</evidence>
<protein>
    <submittedName>
        <fullName evidence="11">HLA class I histocompatibility antigen, A-68 alpha chain</fullName>
    </submittedName>
</protein>
<evidence type="ECO:0000256" key="9">
    <source>
        <dbReference type="SAM" id="Phobius"/>
    </source>
</evidence>
<dbReference type="Pfam" id="PF06623">
    <property type="entry name" value="MHC_I_C"/>
    <property type="match status" value="1"/>
</dbReference>
<evidence type="ECO:0000256" key="4">
    <source>
        <dbReference type="ARBA" id="ARBA00022859"/>
    </source>
</evidence>
<evidence type="ECO:0000313" key="11">
    <source>
        <dbReference type="EMBL" id="KAG8515610.1"/>
    </source>
</evidence>
<dbReference type="GO" id="GO:0005615">
    <property type="term" value="C:extracellular space"/>
    <property type="evidence" value="ECO:0007669"/>
    <property type="project" value="TreeGrafter"/>
</dbReference>
<dbReference type="GO" id="GO:0002476">
    <property type="term" value="P:antigen processing and presentation of endogenous peptide antigen via MHC class Ib"/>
    <property type="evidence" value="ECO:0007669"/>
    <property type="project" value="TreeGrafter"/>
</dbReference>
<keyword evidence="12" id="KW-1185">Reference proteome</keyword>
<evidence type="ECO:0000256" key="6">
    <source>
        <dbReference type="ARBA" id="ARBA00023136"/>
    </source>
</evidence>
<keyword evidence="6 9" id="KW-0472">Membrane</keyword>
<keyword evidence="4" id="KW-0391">Immunity</keyword>
<evidence type="ECO:0000256" key="2">
    <source>
        <dbReference type="ARBA" id="ARBA00022451"/>
    </source>
</evidence>
<comment type="subcellular location">
    <subcellularLocation>
        <location evidence="1">Membrane</location>
        <topology evidence="1">Single-pass membrane protein</topology>
    </subcellularLocation>
</comment>
<keyword evidence="5 9" id="KW-1133">Transmembrane helix</keyword>
<reference evidence="11" key="1">
    <citation type="journal article" date="2021" name="Evol. Appl.">
        <title>The genome of the Pyrenean desman and the effects of bottlenecks and inbreeding on the genomic landscape of an endangered species.</title>
        <authorList>
            <person name="Escoda L."/>
            <person name="Castresana J."/>
        </authorList>
    </citation>
    <scope>NUCLEOTIDE SEQUENCE</scope>
    <source>
        <strain evidence="11">IBE-C5619</strain>
    </source>
</reference>
<keyword evidence="2" id="KW-0490">MHC I</keyword>
<organism evidence="11 12">
    <name type="scientific">Galemys pyrenaicus</name>
    <name type="common">Iberian desman</name>
    <name type="synonym">Pyrenean desman</name>
    <dbReference type="NCBI Taxonomy" id="202257"/>
    <lineage>
        <taxon>Eukaryota</taxon>
        <taxon>Metazoa</taxon>
        <taxon>Chordata</taxon>
        <taxon>Craniata</taxon>
        <taxon>Vertebrata</taxon>
        <taxon>Euteleostomi</taxon>
        <taxon>Mammalia</taxon>
        <taxon>Eutheria</taxon>
        <taxon>Laurasiatheria</taxon>
        <taxon>Eulipotyphla</taxon>
        <taxon>Talpidae</taxon>
        <taxon>Galemys</taxon>
    </lineage>
</organism>
<dbReference type="EMBL" id="JAGFMF010011703">
    <property type="protein sequence ID" value="KAG8515610.1"/>
    <property type="molecule type" value="Genomic_DNA"/>
</dbReference>
<dbReference type="PANTHER" id="PTHR16675:SF251">
    <property type="entry name" value="HLA CLASS I HISTOCOMPATIBILITY ANTIGEN, C ALPHA CHAIN"/>
    <property type="match status" value="1"/>
</dbReference>
<dbReference type="InterPro" id="IPR037055">
    <property type="entry name" value="MHC_I-like_Ag-recog_sf"/>
</dbReference>
<evidence type="ECO:0000256" key="1">
    <source>
        <dbReference type="ARBA" id="ARBA00004167"/>
    </source>
</evidence>
<accession>A0A8J6AC01</accession>
<feature type="non-terminal residue" evidence="11">
    <location>
        <position position="1153"/>
    </location>
</feature>
<feature type="region of interest" description="Disordered" evidence="8">
    <location>
        <begin position="863"/>
        <end position="893"/>
    </location>
</feature>
<dbReference type="GO" id="GO:0006955">
    <property type="term" value="P:immune response"/>
    <property type="evidence" value="ECO:0007669"/>
    <property type="project" value="InterPro"/>
</dbReference>
<feature type="transmembrane region" description="Helical" evidence="9">
    <location>
        <begin position="444"/>
        <end position="462"/>
    </location>
</feature>
<dbReference type="AlphaFoldDB" id="A0A8J6AC01"/>
<dbReference type="GO" id="GO:0009897">
    <property type="term" value="C:external side of plasma membrane"/>
    <property type="evidence" value="ECO:0007669"/>
    <property type="project" value="TreeGrafter"/>
</dbReference>
<evidence type="ECO:0000256" key="8">
    <source>
        <dbReference type="SAM" id="MobiDB-lite"/>
    </source>
</evidence>
<dbReference type="PRINTS" id="PR01638">
    <property type="entry name" value="MHCCLASSI"/>
</dbReference>
<evidence type="ECO:0000256" key="3">
    <source>
        <dbReference type="ARBA" id="ARBA00022692"/>
    </source>
</evidence>
<feature type="region of interest" description="Disordered" evidence="8">
    <location>
        <begin position="647"/>
        <end position="693"/>
    </location>
</feature>
<dbReference type="InterPro" id="IPR013783">
    <property type="entry name" value="Ig-like_fold"/>
</dbReference>